<sequence>MKRNEKAQIMTSEISIKLSEAQLQIREIDITKFEFDKKQKDFQILLADRESPKNVYNKHINLCTYFEISMSIRCEEVSNRVSLLLEFYLLTSPFQQRLISIQSNTGTVQDRPFRLEATNLSLTTEFYNLIHK</sequence>
<organism evidence="1 2">
    <name type="scientific">Oopsacas minuta</name>
    <dbReference type="NCBI Taxonomy" id="111878"/>
    <lineage>
        <taxon>Eukaryota</taxon>
        <taxon>Metazoa</taxon>
        <taxon>Porifera</taxon>
        <taxon>Hexactinellida</taxon>
        <taxon>Hexasterophora</taxon>
        <taxon>Lyssacinosida</taxon>
        <taxon>Leucopsacidae</taxon>
        <taxon>Oopsacas</taxon>
    </lineage>
</organism>
<evidence type="ECO:0000313" key="1">
    <source>
        <dbReference type="EMBL" id="KAI6655279.1"/>
    </source>
</evidence>
<name>A0AAV7K3T9_9METZ</name>
<evidence type="ECO:0000313" key="2">
    <source>
        <dbReference type="Proteomes" id="UP001165289"/>
    </source>
</evidence>
<dbReference type="Proteomes" id="UP001165289">
    <property type="component" value="Unassembled WGS sequence"/>
</dbReference>
<reference evidence="1 2" key="1">
    <citation type="journal article" date="2023" name="BMC Biol.">
        <title>The compact genome of the sponge Oopsacas minuta (Hexactinellida) is lacking key metazoan core genes.</title>
        <authorList>
            <person name="Santini S."/>
            <person name="Schenkelaars Q."/>
            <person name="Jourda C."/>
            <person name="Duchesne M."/>
            <person name="Belahbib H."/>
            <person name="Rocher C."/>
            <person name="Selva M."/>
            <person name="Riesgo A."/>
            <person name="Vervoort M."/>
            <person name="Leys S.P."/>
            <person name="Kodjabachian L."/>
            <person name="Le Bivic A."/>
            <person name="Borchiellini C."/>
            <person name="Claverie J.M."/>
            <person name="Renard E."/>
        </authorList>
    </citation>
    <scope>NUCLEOTIDE SEQUENCE [LARGE SCALE GENOMIC DNA]</scope>
    <source>
        <strain evidence="1">SPO-2</strain>
    </source>
</reference>
<dbReference type="AlphaFoldDB" id="A0AAV7K3T9"/>
<proteinExistence type="predicted"/>
<accession>A0AAV7K3T9</accession>
<dbReference type="EMBL" id="JAKMXF010000209">
    <property type="protein sequence ID" value="KAI6655279.1"/>
    <property type="molecule type" value="Genomic_DNA"/>
</dbReference>
<gene>
    <name evidence="1" type="ORF">LOD99_11435</name>
</gene>
<keyword evidence="2" id="KW-1185">Reference proteome</keyword>
<protein>
    <submittedName>
        <fullName evidence="1">Uncharacterized protein</fullName>
    </submittedName>
</protein>
<comment type="caution">
    <text evidence="1">The sequence shown here is derived from an EMBL/GenBank/DDBJ whole genome shotgun (WGS) entry which is preliminary data.</text>
</comment>